<dbReference type="Pfam" id="PF00586">
    <property type="entry name" value="AIRS"/>
    <property type="match status" value="1"/>
</dbReference>
<evidence type="ECO:0000313" key="4">
    <source>
        <dbReference type="EMBL" id="SDI23995.1"/>
    </source>
</evidence>
<gene>
    <name evidence="5" type="ORF">BY453_10196</name>
    <name evidence="2" type="ORF">C8C78_11638</name>
    <name evidence="3" type="ORF">SAMN04488597_10595</name>
    <name evidence="4" type="ORF">SAMN04515654_103129</name>
</gene>
<organism evidence="3 9">
    <name type="scientific">Halanaerobium congolense</name>
    <dbReference type="NCBI Taxonomy" id="54121"/>
    <lineage>
        <taxon>Bacteria</taxon>
        <taxon>Bacillati</taxon>
        <taxon>Bacillota</taxon>
        <taxon>Clostridia</taxon>
        <taxon>Halanaerobiales</taxon>
        <taxon>Halanaerobiaceae</taxon>
        <taxon>Halanaerobium</taxon>
    </lineage>
</organism>
<dbReference type="EMBL" id="FMYT01000005">
    <property type="protein sequence ID" value="SDC37589.1"/>
    <property type="molecule type" value="Genomic_DNA"/>
</dbReference>
<evidence type="ECO:0000313" key="2">
    <source>
        <dbReference type="EMBL" id="PXV64802.1"/>
    </source>
</evidence>
<dbReference type="EMBL" id="QICM01000016">
    <property type="protein sequence ID" value="PXV64802.1"/>
    <property type="molecule type" value="Genomic_DNA"/>
</dbReference>
<sequence length="246" mass="27109">MKVINSLRDISLLQINEKEVLVIACDSAGGIGEKKYDQIKVSNKILGKYTVKVPLMEVMSIGAEIISVIDNLAVEYNPTGKEIIAGIKENLKLINSAELLNGSTEENIKTVQTALGVTVIGKTTLEKLKKYTFSNKNNIIAAAGLPLVGENLIKYKSKAVNFKKFLKLKELDYINQFLPVGSKGILYEAKILAKENNYDFELINNKLDLVKSAGPASVILLSLKEKKFSKLKDEIDLPLNKIGKLV</sequence>
<dbReference type="GO" id="GO:0016301">
    <property type="term" value="F:kinase activity"/>
    <property type="evidence" value="ECO:0007669"/>
    <property type="project" value="UniProtKB-KW"/>
</dbReference>
<dbReference type="Proteomes" id="UP000295758">
    <property type="component" value="Unassembled WGS sequence"/>
</dbReference>
<evidence type="ECO:0000313" key="6">
    <source>
        <dbReference type="Proteomes" id="UP000198945"/>
    </source>
</evidence>
<accession>A0A1G6L2H7</accession>
<evidence type="ECO:0000313" key="5">
    <source>
        <dbReference type="EMBL" id="TDS35378.1"/>
    </source>
</evidence>
<dbReference type="Proteomes" id="UP000198945">
    <property type="component" value="Unassembled WGS sequence"/>
</dbReference>
<evidence type="ECO:0000259" key="1">
    <source>
        <dbReference type="Pfam" id="PF00586"/>
    </source>
</evidence>
<reference evidence="3 9" key="2">
    <citation type="submission" date="2016-10" db="EMBL/GenBank/DDBJ databases">
        <authorList>
            <person name="Varghese N."/>
            <person name="Submissions S."/>
        </authorList>
    </citation>
    <scope>NUCLEOTIDE SEQUENCE [LARGE SCALE GENOMIC DNA]</scope>
    <source>
        <strain evidence="3 9">WG10</strain>
    </source>
</reference>
<dbReference type="RefSeq" id="WP_089716130.1">
    <property type="nucleotide sequence ID" value="NZ_FMYT01000005.1"/>
</dbReference>
<dbReference type="Proteomes" id="UP000247389">
    <property type="component" value="Unassembled WGS sequence"/>
</dbReference>
<reference evidence="4 6" key="1">
    <citation type="submission" date="2016-10" db="EMBL/GenBank/DDBJ databases">
        <authorList>
            <person name="de Groot N.N."/>
        </authorList>
    </citation>
    <scope>NUCLEOTIDE SEQUENCE [LARGE SCALE GENOMIC DNA]</scope>
    <source>
        <strain evidence="4 6">WG7</strain>
    </source>
</reference>
<protein>
    <submittedName>
        <fullName evidence="2">Alpha-ribazole kinase</fullName>
    </submittedName>
</protein>
<reference evidence="5 8" key="4">
    <citation type="submission" date="2019-03" db="EMBL/GenBank/DDBJ databases">
        <title>Deep subsurface shale carbon reservoir microbial communities from Ohio and West Virginia, USA.</title>
        <authorList>
            <person name="Wrighton K."/>
        </authorList>
    </citation>
    <scope>NUCLEOTIDE SEQUENCE [LARGE SCALE GENOMIC DNA]</scope>
    <source>
        <strain evidence="5 8">UTICA-S4D12</strain>
    </source>
</reference>
<evidence type="ECO:0000313" key="3">
    <source>
        <dbReference type="EMBL" id="SDC37589.1"/>
    </source>
</evidence>
<dbReference type="EMBL" id="SOAA01000001">
    <property type="protein sequence ID" value="TDS35378.1"/>
    <property type="molecule type" value="Genomic_DNA"/>
</dbReference>
<keyword evidence="2" id="KW-0808">Transferase</keyword>
<reference evidence="2 7" key="3">
    <citation type="submission" date="2018-04" db="EMBL/GenBank/DDBJ databases">
        <title>Subsurface microbial communities from deep shales in Ohio and West Virginia, USA.</title>
        <authorList>
            <person name="Wrighton K."/>
        </authorList>
    </citation>
    <scope>NUCLEOTIDE SEQUENCE [LARGE SCALE GENOMIC DNA]</scope>
    <source>
        <strain evidence="2 7">MSL28</strain>
    </source>
</reference>
<feature type="domain" description="PurM-like N-terminal" evidence="1">
    <location>
        <begin position="9"/>
        <end position="122"/>
    </location>
</feature>
<dbReference type="EMBL" id="FNEH01000003">
    <property type="protein sequence ID" value="SDI23995.1"/>
    <property type="molecule type" value="Genomic_DNA"/>
</dbReference>
<dbReference type="Proteomes" id="UP000324896">
    <property type="component" value="Unassembled WGS sequence"/>
</dbReference>
<evidence type="ECO:0000313" key="8">
    <source>
        <dbReference type="Proteomes" id="UP000295758"/>
    </source>
</evidence>
<dbReference type="InterPro" id="IPR016188">
    <property type="entry name" value="PurM-like_N"/>
</dbReference>
<keyword evidence="2" id="KW-0418">Kinase</keyword>
<dbReference type="AlphaFoldDB" id="A0A1G6L2H7"/>
<proteinExistence type="predicted"/>
<evidence type="ECO:0000313" key="9">
    <source>
        <dbReference type="Proteomes" id="UP000324896"/>
    </source>
</evidence>
<evidence type="ECO:0000313" key="7">
    <source>
        <dbReference type="Proteomes" id="UP000247389"/>
    </source>
</evidence>
<name>A0A1G6L2H7_9FIRM</name>